<dbReference type="RefSeq" id="WP_003579874.1">
    <property type="nucleotide sequence ID" value="NZ_JH719395.1"/>
</dbReference>
<dbReference type="GO" id="GO:0051116">
    <property type="term" value="F:cobaltochelatase activity"/>
    <property type="evidence" value="ECO:0007669"/>
    <property type="project" value="UniProtKB-UniRule"/>
</dbReference>
<evidence type="ECO:0000313" key="3">
    <source>
        <dbReference type="EMBL" id="EJC79684.1"/>
    </source>
</evidence>
<dbReference type="EC" id="6.6.1.2" evidence="1"/>
<name>J0KQ98_RHILT</name>
<dbReference type="InterPro" id="IPR003672">
    <property type="entry name" value="CobN/Mg_chltase"/>
</dbReference>
<sequence>MHLLQAQQGTISDGEEAIDLGQTPGDILFLSAADSELAAIAAAHRSGGGPYSLRLASLMSLKHPMSVDTYVERTVRHARLIIVRALGGASYFHYALEALHAAASRKGALIAVLPGDARPDAGLVPFSNVDLDDLNALWAYLIEGGDSNARAFLDYAEAMLSGAEKPAPAAPLMKAGIWWPGRGLIGVEEWRRVASSRIAPPSSVERGIPPSVLPDISPTRGEIRDERPCSISSAESAASSNVSFVGSPGDLPISPLVGEMSGRTEGGAPRSTEEVEFEPTVSPVVAISFYRALVQSGETGPIEALIDALQSLGLRPLPVFAYSLKDPVSTGILESVFSALKPDVVINTTGFAVSAPGADRQPTVLEASGAVVLQAILSASSREAWSASSQGLSARDLGMNVALPEVDGRVLARAVSFKTAARYDAVVETNIVSSQADPGRVHYTAALAANWARLRITSARDRRIALVMANYPNRDGRLGNGVGLDTPAGSIEVLRAMAAAGYPAADIPADGDALIRHLMEGPTNSGRDGRLIRETLSLSRYNSFLQTLPDQIQDEVRARWGDPEGDAYFRDGAFALPFARFGGVLVGIQPARGYNIDPKESYHSPDLVPPHGYLAFYAFLRREFGADAVIHMGKHGNLEWLPGKALALSETCYPEAILGPLPHLYPFIVNDPGEGTQAKRRTAAVIIDHLTPPLTRAESYGPLKDLEALVDEYYEASGGDPRRIRLLSRQILDLVTDIGLDRDAGITSGESEGEALKKLDAYLCDLKEMQIRDGLHVFGVSPEGRLLTDLTVALARVPRGLGEGGDASLQRAIAGDAGVGSVLVAPSSVLPDISPTRGEIGKRLDRNSTSVAWGSQCHDSISPLVGEISGRTEGGIPTFDPLDCDMAASWAGQRPAILADLLDAPWRTNGDTVERVELLAAKLVAGAIGCPAEWTATRAVLAEIETRLKPSILACGPAEIAGLFAGLDGRFVAPGPSGAPTRGRPDVLPTGRNFYSVDSRAVPTPAAFELGKKSAELLVRRYVQDHGEWPVSFGLTAWGTSNMRTGGDDIAQALALIGVKPLWDMSSRRVTGYEIIPQAMLGRPRVDVTLRISGFFRDAFPEQIALFDKAVRAVGALEEDEADNPIAARMRGEAARLAVAGLDAATAKRRAGYRVFGSKPGAYGAGLQALIDEKGWERRADLAEAYLVWGSYAYGAGEEGKAERSLFEERLRSVQAVIQNQDNREHDLLDSDDYYQFEGGMAAAAEQLTGARPSIYHNDHSRPERPVIRSLEEEIGRVVRGRVVNPKWIAGVMRHGYKGAAEIAATVDYLFAFAATTNAVGAHHFEAVYQAFVADPAVRSFMMEKNPAAFDEMTARLSEAIDRSLWTPRSNSARFELNQRTRA</sequence>
<organism evidence="3 4">
    <name type="scientific">Rhizobium leguminosarum bv. trifolii WSM2297</name>
    <dbReference type="NCBI Taxonomy" id="754762"/>
    <lineage>
        <taxon>Bacteria</taxon>
        <taxon>Pseudomonadati</taxon>
        <taxon>Pseudomonadota</taxon>
        <taxon>Alphaproteobacteria</taxon>
        <taxon>Hyphomicrobiales</taxon>
        <taxon>Rhizobiaceae</taxon>
        <taxon>Rhizobium/Agrobacterium group</taxon>
        <taxon>Rhizobium</taxon>
    </lineage>
</organism>
<dbReference type="CDD" id="cd10150">
    <property type="entry name" value="CobN_like"/>
    <property type="match status" value="1"/>
</dbReference>
<gene>
    <name evidence="3" type="ORF">Rleg4DRAFT_1282</name>
</gene>
<dbReference type="EMBL" id="JH719395">
    <property type="protein sequence ID" value="EJC79684.1"/>
    <property type="molecule type" value="Genomic_DNA"/>
</dbReference>
<dbReference type="NCBIfam" id="TIGR02257">
    <property type="entry name" value="cobalto_cobN"/>
    <property type="match status" value="1"/>
</dbReference>
<evidence type="ECO:0000313" key="4">
    <source>
        <dbReference type="Proteomes" id="UP000005732"/>
    </source>
</evidence>
<dbReference type="Proteomes" id="UP000005732">
    <property type="component" value="Unassembled WGS sequence"/>
</dbReference>
<reference evidence="3 4" key="1">
    <citation type="submission" date="2012-02" db="EMBL/GenBank/DDBJ databases">
        <title>Improved High-Quality Draft Sequence of Rhizobium leguminosarum bv. trifolii WSM2297.</title>
        <authorList>
            <consortium name="US DOE Joint Genome Institute"/>
            <person name="Lucas S."/>
            <person name="Han J."/>
            <person name="Lapidus A."/>
            <person name="Cheng J.-F."/>
            <person name="Goodwin L."/>
            <person name="Pitluck S."/>
            <person name="Peters L."/>
            <person name="Ovchinnikova G."/>
            <person name="Zhang X."/>
            <person name="Detter J.C."/>
            <person name="Han C."/>
            <person name="Tapia R."/>
            <person name="Land M."/>
            <person name="Hauser L."/>
            <person name="Kyrpides N."/>
            <person name="Ivanova N."/>
            <person name="Pagani I."/>
            <person name="Brau L."/>
            <person name="Yates R."/>
            <person name="O'Hara G."/>
            <person name="Rui T."/>
            <person name="Howieson J."/>
            <person name="Reeve W."/>
            <person name="Woyke T."/>
        </authorList>
    </citation>
    <scope>NUCLEOTIDE SEQUENCE [LARGE SCALE GENOMIC DNA]</scope>
    <source>
        <strain evidence="3 4">WSM2297</strain>
    </source>
</reference>
<evidence type="ECO:0000256" key="1">
    <source>
        <dbReference type="NCBIfam" id="TIGR02257"/>
    </source>
</evidence>
<feature type="domain" description="CobN/magnesium chelatase" evidence="2">
    <location>
        <begin position="138"/>
        <end position="1371"/>
    </location>
</feature>
<dbReference type="PANTHER" id="PTHR44119:SF4">
    <property type="entry name" value="AEROBIC COBALTOCHELATASE SUBUNIT COBN"/>
    <property type="match status" value="1"/>
</dbReference>
<evidence type="ECO:0000259" key="2">
    <source>
        <dbReference type="Pfam" id="PF02514"/>
    </source>
</evidence>
<protein>
    <recommendedName>
        <fullName evidence="1">Cobaltochelatase subunit CobN</fullName>
        <ecNumber evidence="1">6.6.1.2</ecNumber>
    </recommendedName>
</protein>
<dbReference type="InterPro" id="IPR011953">
    <property type="entry name" value="Cobalto_CobN"/>
</dbReference>
<accession>J0KQ98</accession>
<dbReference type="OrthoDB" id="9757976at2"/>
<dbReference type="GO" id="GO:0009236">
    <property type="term" value="P:cobalamin biosynthetic process"/>
    <property type="evidence" value="ECO:0007669"/>
    <property type="project" value="UniProtKB-UniRule"/>
</dbReference>
<dbReference type="PANTHER" id="PTHR44119">
    <property type="entry name" value="MAGNESIUM-CHELATASE SUBUNIT CHLH, CHLOROPLASTIC"/>
    <property type="match status" value="1"/>
</dbReference>
<dbReference type="HOGENOM" id="CLU_002017_1_0_5"/>
<proteinExistence type="predicted"/>
<dbReference type="Pfam" id="PF02514">
    <property type="entry name" value="CobN-Mg_chel"/>
    <property type="match status" value="1"/>
</dbReference>